<evidence type="ECO:0000313" key="2">
    <source>
        <dbReference type="EMBL" id="GBP60032.1"/>
    </source>
</evidence>
<evidence type="ECO:0000313" key="3">
    <source>
        <dbReference type="Proteomes" id="UP000299102"/>
    </source>
</evidence>
<evidence type="ECO:0000256" key="1">
    <source>
        <dbReference type="SAM" id="MobiDB-lite"/>
    </source>
</evidence>
<accession>A0A4C1XAR7</accession>
<comment type="caution">
    <text evidence="2">The sequence shown here is derived from an EMBL/GenBank/DDBJ whole genome shotgun (WGS) entry which is preliminary data.</text>
</comment>
<organism evidence="2 3">
    <name type="scientific">Eumeta variegata</name>
    <name type="common">Bagworm moth</name>
    <name type="synonym">Eumeta japonica</name>
    <dbReference type="NCBI Taxonomy" id="151549"/>
    <lineage>
        <taxon>Eukaryota</taxon>
        <taxon>Metazoa</taxon>
        <taxon>Ecdysozoa</taxon>
        <taxon>Arthropoda</taxon>
        <taxon>Hexapoda</taxon>
        <taxon>Insecta</taxon>
        <taxon>Pterygota</taxon>
        <taxon>Neoptera</taxon>
        <taxon>Endopterygota</taxon>
        <taxon>Lepidoptera</taxon>
        <taxon>Glossata</taxon>
        <taxon>Ditrysia</taxon>
        <taxon>Tineoidea</taxon>
        <taxon>Psychidae</taxon>
        <taxon>Oiketicinae</taxon>
        <taxon>Eumeta</taxon>
    </lineage>
</organism>
<gene>
    <name evidence="2" type="ORF">EVAR_44241_1</name>
</gene>
<reference evidence="2 3" key="1">
    <citation type="journal article" date="2019" name="Commun. Biol.">
        <title>The bagworm genome reveals a unique fibroin gene that provides high tensile strength.</title>
        <authorList>
            <person name="Kono N."/>
            <person name="Nakamura H."/>
            <person name="Ohtoshi R."/>
            <person name="Tomita M."/>
            <person name="Numata K."/>
            <person name="Arakawa K."/>
        </authorList>
    </citation>
    <scope>NUCLEOTIDE SEQUENCE [LARGE SCALE GENOMIC DNA]</scope>
</reference>
<name>A0A4C1XAR7_EUMVA</name>
<proteinExistence type="predicted"/>
<sequence length="83" mass="9347">MAERRGDLVFDAPARSLLHGFPGRDGRAAKSDTEDEERQGRTPYFGLKRMPESRVPSVQTSFPGGSPSPRRRQRITIGFRCLE</sequence>
<feature type="compositionally biased region" description="Basic and acidic residues" evidence="1">
    <location>
        <begin position="22"/>
        <end position="32"/>
    </location>
</feature>
<dbReference type="Proteomes" id="UP000299102">
    <property type="component" value="Unassembled WGS sequence"/>
</dbReference>
<keyword evidence="3" id="KW-1185">Reference proteome</keyword>
<dbReference type="AlphaFoldDB" id="A0A4C1XAR7"/>
<dbReference type="EMBL" id="BGZK01000777">
    <property type="protein sequence ID" value="GBP60032.1"/>
    <property type="molecule type" value="Genomic_DNA"/>
</dbReference>
<feature type="region of interest" description="Disordered" evidence="1">
    <location>
        <begin position="16"/>
        <end position="83"/>
    </location>
</feature>
<protein>
    <submittedName>
        <fullName evidence="2">Uncharacterized protein</fullName>
    </submittedName>
</protein>